<dbReference type="OrthoDB" id="378710at2"/>
<evidence type="ECO:0000313" key="2">
    <source>
        <dbReference type="Proteomes" id="UP000240042"/>
    </source>
</evidence>
<sequence>MDTIQRGLIPSLTPNGQIVLIGTILRKNSVVGKILTSQEEIWKNWKRKIYQALYTKSGKLKSLWPERFPVDFLEKRKQSLGIGAFNAEYQNLPINDNALFKETHIIEGCNPNDSPMLMFIDPSTDGNKLQDFKACVLISRSIEGRYCIHDAILEQGHDDEFFLRATQLFIKYRDRILNIGVETN</sequence>
<keyword evidence="2" id="KW-1185">Reference proteome</keyword>
<gene>
    <name evidence="1" type="ORF">SAMN02745150_00620</name>
</gene>
<organism evidence="1 2">
    <name type="scientific">Brevinema andersonii</name>
    <dbReference type="NCBI Taxonomy" id="34097"/>
    <lineage>
        <taxon>Bacteria</taxon>
        <taxon>Pseudomonadati</taxon>
        <taxon>Spirochaetota</taxon>
        <taxon>Spirochaetia</taxon>
        <taxon>Brevinematales</taxon>
        <taxon>Brevinemataceae</taxon>
        <taxon>Brevinema</taxon>
    </lineage>
</organism>
<name>A0A1I1DKC8_BREAD</name>
<reference evidence="2" key="1">
    <citation type="submission" date="2016-10" db="EMBL/GenBank/DDBJ databases">
        <authorList>
            <person name="Varghese N."/>
            <person name="Submissions S."/>
        </authorList>
    </citation>
    <scope>NUCLEOTIDE SEQUENCE [LARGE SCALE GENOMIC DNA]</scope>
    <source>
        <strain evidence="2">ATCC 43811</strain>
    </source>
</reference>
<dbReference type="EMBL" id="FOKY01000002">
    <property type="protein sequence ID" value="SFB75317.1"/>
    <property type="molecule type" value="Genomic_DNA"/>
</dbReference>
<evidence type="ECO:0000313" key="1">
    <source>
        <dbReference type="EMBL" id="SFB75317.1"/>
    </source>
</evidence>
<dbReference type="RefSeq" id="WP_092318514.1">
    <property type="nucleotide sequence ID" value="NZ_FOKY01000002.1"/>
</dbReference>
<dbReference type="Proteomes" id="UP000240042">
    <property type="component" value="Unassembled WGS sequence"/>
</dbReference>
<accession>A0A1I1DKC8</accession>
<dbReference type="AlphaFoldDB" id="A0A1I1DKC8"/>
<proteinExistence type="predicted"/>
<protein>
    <submittedName>
        <fullName evidence="1">Uncharacterized protein</fullName>
    </submittedName>
</protein>
<dbReference type="STRING" id="34097.SAMN02745150_00620"/>